<evidence type="ECO:0000313" key="2">
    <source>
        <dbReference type="EMBL" id="KAF2457433.1"/>
    </source>
</evidence>
<dbReference type="InterPro" id="IPR000182">
    <property type="entry name" value="GNAT_dom"/>
</dbReference>
<evidence type="ECO:0000259" key="1">
    <source>
        <dbReference type="Pfam" id="PF13302"/>
    </source>
</evidence>
<protein>
    <submittedName>
        <fullName evidence="2">GNAT domain-containing protein</fullName>
    </submittedName>
</protein>
<organism evidence="2 3">
    <name type="scientific">Lineolata rhizophorae</name>
    <dbReference type="NCBI Taxonomy" id="578093"/>
    <lineage>
        <taxon>Eukaryota</taxon>
        <taxon>Fungi</taxon>
        <taxon>Dikarya</taxon>
        <taxon>Ascomycota</taxon>
        <taxon>Pezizomycotina</taxon>
        <taxon>Dothideomycetes</taxon>
        <taxon>Dothideomycetes incertae sedis</taxon>
        <taxon>Lineolatales</taxon>
        <taxon>Lineolataceae</taxon>
        <taxon>Lineolata</taxon>
    </lineage>
</organism>
<dbReference type="Proteomes" id="UP000799766">
    <property type="component" value="Unassembled WGS sequence"/>
</dbReference>
<proteinExistence type="predicted"/>
<dbReference type="SUPFAM" id="SSF55729">
    <property type="entry name" value="Acyl-CoA N-acyltransferases (Nat)"/>
    <property type="match status" value="1"/>
</dbReference>
<dbReference type="PANTHER" id="PTHR43792:SF1">
    <property type="entry name" value="N-ACETYLTRANSFERASE DOMAIN-CONTAINING PROTEIN"/>
    <property type="match status" value="1"/>
</dbReference>
<dbReference type="InterPro" id="IPR016181">
    <property type="entry name" value="Acyl_CoA_acyltransferase"/>
</dbReference>
<feature type="domain" description="N-acetyltransferase" evidence="1">
    <location>
        <begin position="23"/>
        <end position="200"/>
    </location>
</feature>
<dbReference type="AlphaFoldDB" id="A0A6A6P1W0"/>
<dbReference type="InterPro" id="IPR051531">
    <property type="entry name" value="N-acetyltransferase"/>
</dbReference>
<keyword evidence="3" id="KW-1185">Reference proteome</keyword>
<evidence type="ECO:0000313" key="3">
    <source>
        <dbReference type="Proteomes" id="UP000799766"/>
    </source>
</evidence>
<dbReference type="GO" id="GO:0016747">
    <property type="term" value="F:acyltransferase activity, transferring groups other than amino-acyl groups"/>
    <property type="evidence" value="ECO:0007669"/>
    <property type="project" value="InterPro"/>
</dbReference>
<gene>
    <name evidence="2" type="ORF">BDY21DRAFT_343833</name>
</gene>
<name>A0A6A6P1W0_9PEZI</name>
<dbReference type="EMBL" id="MU001680">
    <property type="protein sequence ID" value="KAF2457433.1"/>
    <property type="molecule type" value="Genomic_DNA"/>
</dbReference>
<sequence length="235" mass="25942">MDTATTSSSTAAPQPVDEIRTRRMVLRPIRKDDAHDFFSLRSRPEVMYYTLSEPDTELRQTETWLAERLAQPDYWSFAIELLPSTDQGPIRASVPSHGSQDSINSDPAVVAAVAAAAAPSPPRSPTTKRPVIGILGIPRQNQIGYLLQPAFWGHGLATEALRAFMPRFFAHVAGSYEHAVAFTLPGNGASRKVLEKVGFRLVKEEGSGRDGNVEFHLERKDWEEKESPVMVMGDA</sequence>
<accession>A0A6A6P1W0</accession>
<dbReference type="Pfam" id="PF13302">
    <property type="entry name" value="Acetyltransf_3"/>
    <property type="match status" value="1"/>
</dbReference>
<dbReference type="PANTHER" id="PTHR43792">
    <property type="entry name" value="GNAT FAMILY, PUTATIVE (AFU_ORTHOLOGUE AFUA_3G00765)-RELATED-RELATED"/>
    <property type="match status" value="1"/>
</dbReference>
<dbReference type="Gene3D" id="3.40.630.30">
    <property type="match status" value="1"/>
</dbReference>
<reference evidence="2" key="1">
    <citation type="journal article" date="2020" name="Stud. Mycol.">
        <title>101 Dothideomycetes genomes: a test case for predicting lifestyles and emergence of pathogens.</title>
        <authorList>
            <person name="Haridas S."/>
            <person name="Albert R."/>
            <person name="Binder M."/>
            <person name="Bloem J."/>
            <person name="Labutti K."/>
            <person name="Salamov A."/>
            <person name="Andreopoulos B."/>
            <person name="Baker S."/>
            <person name="Barry K."/>
            <person name="Bills G."/>
            <person name="Bluhm B."/>
            <person name="Cannon C."/>
            <person name="Castanera R."/>
            <person name="Culley D."/>
            <person name="Daum C."/>
            <person name="Ezra D."/>
            <person name="Gonzalez J."/>
            <person name="Henrissat B."/>
            <person name="Kuo A."/>
            <person name="Liang C."/>
            <person name="Lipzen A."/>
            <person name="Lutzoni F."/>
            <person name="Magnuson J."/>
            <person name="Mondo S."/>
            <person name="Nolan M."/>
            <person name="Ohm R."/>
            <person name="Pangilinan J."/>
            <person name="Park H.-J."/>
            <person name="Ramirez L."/>
            <person name="Alfaro M."/>
            <person name="Sun H."/>
            <person name="Tritt A."/>
            <person name="Yoshinaga Y."/>
            <person name="Zwiers L.-H."/>
            <person name="Turgeon B."/>
            <person name="Goodwin S."/>
            <person name="Spatafora J."/>
            <person name="Crous P."/>
            <person name="Grigoriev I."/>
        </authorList>
    </citation>
    <scope>NUCLEOTIDE SEQUENCE</scope>
    <source>
        <strain evidence="2">ATCC 16933</strain>
    </source>
</reference>
<dbReference type="OrthoDB" id="4072826at2759"/>